<dbReference type="EMBL" id="JALRMR010000032">
    <property type="protein sequence ID" value="MDT1975476.1"/>
    <property type="molecule type" value="Genomic_DNA"/>
</dbReference>
<comment type="caution">
    <text evidence="1">The sequence shown here is derived from an EMBL/GenBank/DDBJ whole genome shotgun (WGS) entry which is preliminary data.</text>
</comment>
<name>A0AAW8RHB0_CARDV</name>
<proteinExistence type="predicted"/>
<organism evidence="1 2">
    <name type="scientific">Carnobacterium divergens</name>
    <name type="common">Lactobacillus divergens</name>
    <dbReference type="NCBI Taxonomy" id="2748"/>
    <lineage>
        <taxon>Bacteria</taxon>
        <taxon>Bacillati</taxon>
        <taxon>Bacillota</taxon>
        <taxon>Bacilli</taxon>
        <taxon>Lactobacillales</taxon>
        <taxon>Carnobacteriaceae</taxon>
        <taxon>Carnobacterium</taxon>
    </lineage>
</organism>
<accession>A0AAW8RHB0</accession>
<evidence type="ECO:0000313" key="1">
    <source>
        <dbReference type="EMBL" id="MDT1975476.1"/>
    </source>
</evidence>
<dbReference type="Proteomes" id="UP001249945">
    <property type="component" value="Unassembled WGS sequence"/>
</dbReference>
<gene>
    <name evidence="1" type="ORF">MX635_13795</name>
</gene>
<dbReference type="AlphaFoldDB" id="A0AAW8RHB0"/>
<protein>
    <submittedName>
        <fullName evidence="1">Uncharacterized protein</fullName>
    </submittedName>
</protein>
<reference evidence="1" key="1">
    <citation type="submission" date="2022-04" db="EMBL/GenBank/DDBJ databases">
        <title>Draft genome sequences of lactic acid bacteria (LAB) strains involved in meat spoilage.</title>
        <authorList>
            <person name="Palevich N."/>
        </authorList>
    </citation>
    <scope>NUCLEOTIDE SEQUENCE</scope>
    <source>
        <strain evidence="1">9-14</strain>
    </source>
</reference>
<dbReference type="RefSeq" id="WP_311779326.1">
    <property type="nucleotide sequence ID" value="NZ_JALRMR010000032.1"/>
</dbReference>
<sequence length="98" mass="11197">MKNIEDEAVKRFLDSCYGKSESEIKKLYQENEQFRADYEIVYASYLEFEKELLRLIAPLIETVAQIASDIVKNEKVINFLKAQQGSIPASICGMGVRS</sequence>
<evidence type="ECO:0000313" key="2">
    <source>
        <dbReference type="Proteomes" id="UP001249945"/>
    </source>
</evidence>